<accession>A0A0F4YPY0</accession>
<dbReference type="GeneID" id="25317980"/>
<dbReference type="RefSeq" id="XP_013326949.1">
    <property type="nucleotide sequence ID" value="XM_013471495.1"/>
</dbReference>
<evidence type="ECO:0000259" key="2">
    <source>
        <dbReference type="Pfam" id="PF08457"/>
    </source>
</evidence>
<feature type="region of interest" description="Disordered" evidence="1">
    <location>
        <begin position="1025"/>
        <end position="1065"/>
    </location>
</feature>
<feature type="compositionally biased region" description="Basic and acidic residues" evidence="1">
    <location>
        <begin position="167"/>
        <end position="187"/>
    </location>
</feature>
<keyword evidence="4" id="KW-1185">Reference proteome</keyword>
<reference evidence="3 4" key="1">
    <citation type="submission" date="2015-04" db="EMBL/GenBank/DDBJ databases">
        <authorList>
            <person name="Heijne W.H."/>
            <person name="Fedorova N.D."/>
            <person name="Nierman W.C."/>
            <person name="Vollebregt A.W."/>
            <person name="Zhao Z."/>
            <person name="Wu L."/>
            <person name="Kumar M."/>
            <person name="Stam H."/>
            <person name="van den Berg M.A."/>
            <person name="Pel H.J."/>
        </authorList>
    </citation>
    <scope>NUCLEOTIDE SEQUENCE [LARGE SCALE GENOMIC DNA]</scope>
    <source>
        <strain evidence="3 4">CBS 393.64</strain>
    </source>
</reference>
<dbReference type="Proteomes" id="UP000053958">
    <property type="component" value="Unassembled WGS sequence"/>
</dbReference>
<feature type="domain" description="Sfi1 spindle body" evidence="2">
    <location>
        <begin position="352"/>
        <end position="921"/>
    </location>
</feature>
<dbReference type="AlphaFoldDB" id="A0A0F4YPY0"/>
<dbReference type="GO" id="GO:0019902">
    <property type="term" value="F:phosphatase binding"/>
    <property type="evidence" value="ECO:0007669"/>
    <property type="project" value="TreeGrafter"/>
</dbReference>
<proteinExistence type="predicted"/>
<evidence type="ECO:0000313" key="4">
    <source>
        <dbReference type="Proteomes" id="UP000053958"/>
    </source>
</evidence>
<feature type="region of interest" description="Disordered" evidence="1">
    <location>
        <begin position="213"/>
        <end position="278"/>
    </location>
</feature>
<feature type="region of interest" description="Disordered" evidence="1">
    <location>
        <begin position="89"/>
        <end position="191"/>
    </location>
</feature>
<gene>
    <name evidence="3" type="ORF">T310_5640</name>
</gene>
<dbReference type="InterPro" id="IPR013665">
    <property type="entry name" value="Sfi1_dom"/>
</dbReference>
<feature type="region of interest" description="Disordered" evidence="1">
    <location>
        <begin position="925"/>
        <end position="956"/>
    </location>
</feature>
<dbReference type="PANTHER" id="PTHR22028">
    <property type="entry name" value="SFI1 SPINDLE BODY DOMAIN-CONTAINING PROTEIN-RELATED"/>
    <property type="match status" value="1"/>
</dbReference>
<feature type="compositionally biased region" description="Basic and acidic residues" evidence="1">
    <location>
        <begin position="1056"/>
        <end position="1065"/>
    </location>
</feature>
<dbReference type="InterPro" id="IPR052270">
    <property type="entry name" value="CACF_protein"/>
</dbReference>
<dbReference type="STRING" id="1408163.A0A0F4YPY0"/>
<protein>
    <submittedName>
        <fullName evidence="3">Centrin-binding protein Sfi1</fullName>
    </submittedName>
</protein>
<feature type="compositionally biased region" description="Low complexity" evidence="1">
    <location>
        <begin position="147"/>
        <end position="160"/>
    </location>
</feature>
<evidence type="ECO:0000256" key="1">
    <source>
        <dbReference type="SAM" id="MobiDB-lite"/>
    </source>
</evidence>
<dbReference type="OrthoDB" id="5215300at2759"/>
<dbReference type="EMBL" id="LASV01000268">
    <property type="protein sequence ID" value="KKA20337.1"/>
    <property type="molecule type" value="Genomic_DNA"/>
</dbReference>
<comment type="caution">
    <text evidence="3">The sequence shown here is derived from an EMBL/GenBank/DDBJ whole genome shotgun (WGS) entry which is preliminary data.</text>
</comment>
<dbReference type="PANTHER" id="PTHR22028:SF9">
    <property type="entry name" value="SFI1 SPINDLE BODY DOMAIN-CONTAINING PROTEIN"/>
    <property type="match status" value="1"/>
</dbReference>
<sequence>MALYVGLLYQIITRAERKPDVERLPFRALFAAYDEVLAEHGPEADQDQVCMRFLFKMGTKGLRGQSLYDKFEELLRQMGIVLEVDDTEYESNQDRGQHSSHSAAADRQRSEVPDRHMPRTEDTTQRTRRRRASFNSMYDVGDDATQRSAYRPSSRSSMSRLQVGKPEFPETEKPSRRNSLPRERAESPNRNQLLAQFLEMGRRLMGGLDPLKETVSNQEKTPVNGEAIRPAPPPGTVNGRRSSSSARASHVHTSSSSSTGSEESFNIDDRAPTENEDYVNEMAYRPSLSDLLRDASTFNMYRRRALARQILIQWFEKAVRLQQSHRDMEALAANKDRMTLLHQAFHLWRAGLQQKRQTVHTERFFKHLEKRAARARDLYLMTKAFTHWAQLTSDERSRASAARRHILSIKYFNAWREITAVNELKAQRFALKRILNTWKKKLQQIRSGEATAEAVYTANLKRRYYRGWVLDFYYRRPAPDWYDYRLKRRSLICWLRALRTQRERDQEIDHRNRHGLLQCAFQTWMQRTRTLVSAQKEADAKHRKKILSSDLEEWRAQARLSSAAVRVSDMTDRRIVQTAFSHWILRVKALQQAKEVDRLRVMRNAWTAWNDRLRCQALSARIEERLKMEAIYKWVLAERFRLAQRIREQRIVREAFAMFILNARAISNQLMHREKQYRLHSDQELLRSKFAHWREQLALQRQREYIASEFYAPRIQQEALAIWTSKHEHVKKLERWAQDARFYFLTTKSIKQWHAATVNLSKKRRQEAYAKVRRKIKINLASSALACLRAKAEHLAKMEQQATQMRRGKLLRIASELIKRWQQKAAKITQDCHDADVYYHRQLAYHMLTRWIENSKKYRALEEQAVGLDLLHVSGLAAAQLRKLSLRLFQLRSTMETADAMHERILRKHFKNMLRHWAEKTRLQREARGVPGPTVSNINGPILTEGQEPKTPGPGMMPESEPTLNFSELMSLPDGQQTTPIATPGYLSSPSKRAARARMLAQNVSTTPATPLYTPFASRLRAAITTEKTTSSRHPSRRSSLGTMVRFVDEEPESPTESRRSARRE</sequence>
<dbReference type="Pfam" id="PF08457">
    <property type="entry name" value="Sfi1"/>
    <property type="match status" value="1"/>
</dbReference>
<feature type="compositionally biased region" description="Low complexity" evidence="1">
    <location>
        <begin position="239"/>
        <end position="264"/>
    </location>
</feature>
<feature type="compositionally biased region" description="Basic and acidic residues" evidence="1">
    <location>
        <begin position="104"/>
        <end position="125"/>
    </location>
</feature>
<organism evidence="3 4">
    <name type="scientific">Rasamsonia emersonii (strain ATCC 16479 / CBS 393.64 / IMI 116815)</name>
    <dbReference type="NCBI Taxonomy" id="1408163"/>
    <lineage>
        <taxon>Eukaryota</taxon>
        <taxon>Fungi</taxon>
        <taxon>Dikarya</taxon>
        <taxon>Ascomycota</taxon>
        <taxon>Pezizomycotina</taxon>
        <taxon>Eurotiomycetes</taxon>
        <taxon>Eurotiomycetidae</taxon>
        <taxon>Eurotiales</taxon>
        <taxon>Trichocomaceae</taxon>
        <taxon>Rasamsonia</taxon>
    </lineage>
</organism>
<name>A0A0F4YPY0_RASE3</name>
<evidence type="ECO:0000313" key="3">
    <source>
        <dbReference type="EMBL" id="KKA20337.1"/>
    </source>
</evidence>